<dbReference type="GO" id="GO:0017119">
    <property type="term" value="C:Golgi transport complex"/>
    <property type="evidence" value="ECO:0007669"/>
    <property type="project" value="InterPro"/>
</dbReference>
<dbReference type="GO" id="GO:0006886">
    <property type="term" value="P:intracellular protein transport"/>
    <property type="evidence" value="ECO:0007669"/>
    <property type="project" value="InterPro"/>
</dbReference>
<organism evidence="9 10">
    <name type="scientific">Steinernema carpocapsae</name>
    <name type="common">Entomopathogenic nematode</name>
    <dbReference type="NCBI Taxonomy" id="34508"/>
    <lineage>
        <taxon>Eukaryota</taxon>
        <taxon>Metazoa</taxon>
        <taxon>Ecdysozoa</taxon>
        <taxon>Nematoda</taxon>
        <taxon>Chromadorea</taxon>
        <taxon>Rhabditida</taxon>
        <taxon>Tylenchina</taxon>
        <taxon>Panagrolaimomorpha</taxon>
        <taxon>Strongyloidoidea</taxon>
        <taxon>Steinernematidae</taxon>
        <taxon>Steinernema</taxon>
    </lineage>
</organism>
<evidence type="ECO:0000256" key="1">
    <source>
        <dbReference type="ARBA" id="ARBA00004395"/>
    </source>
</evidence>
<evidence type="ECO:0000256" key="8">
    <source>
        <dbReference type="ARBA" id="ARBA00031345"/>
    </source>
</evidence>
<proteinExistence type="inferred from homology"/>
<evidence type="ECO:0000313" key="9">
    <source>
        <dbReference type="EMBL" id="TKR80501.1"/>
    </source>
</evidence>
<keyword evidence="5" id="KW-0653">Protein transport</keyword>
<keyword evidence="6" id="KW-0333">Golgi apparatus</keyword>
<dbReference type="AlphaFoldDB" id="A0A4U5NDD2"/>
<keyword evidence="7" id="KW-0472">Membrane</keyword>
<reference evidence="9 10" key="2">
    <citation type="journal article" date="2019" name="G3 (Bethesda)">
        <title>Hybrid Assembly of the Genome of the Entomopathogenic Nematode Steinernema carpocapsae Identifies the X-Chromosome.</title>
        <authorList>
            <person name="Serra L."/>
            <person name="Macchietto M."/>
            <person name="Macias-Munoz A."/>
            <person name="McGill C.J."/>
            <person name="Rodriguez I.M."/>
            <person name="Rodriguez B."/>
            <person name="Murad R."/>
            <person name="Mortazavi A."/>
        </authorList>
    </citation>
    <scope>NUCLEOTIDE SEQUENCE [LARGE SCALE GENOMIC DNA]</scope>
    <source>
        <strain evidence="9 10">ALL</strain>
    </source>
</reference>
<dbReference type="PANTHER" id="PTHR21443:SF0">
    <property type="entry name" value="CONSERVED OLIGOMERIC GOLGI COMPLEX SUBUNIT 7"/>
    <property type="match status" value="1"/>
</dbReference>
<dbReference type="GO" id="GO:0007030">
    <property type="term" value="P:Golgi organization"/>
    <property type="evidence" value="ECO:0007669"/>
    <property type="project" value="TreeGrafter"/>
</dbReference>
<evidence type="ECO:0000256" key="2">
    <source>
        <dbReference type="ARBA" id="ARBA00005831"/>
    </source>
</evidence>
<dbReference type="GO" id="GO:0006890">
    <property type="term" value="P:retrograde vesicle-mediated transport, Golgi to endoplasmic reticulum"/>
    <property type="evidence" value="ECO:0007669"/>
    <property type="project" value="TreeGrafter"/>
</dbReference>
<keyword evidence="4" id="KW-0813">Transport</keyword>
<protein>
    <recommendedName>
        <fullName evidence="3">Conserved oligomeric Golgi complex subunit 7</fullName>
    </recommendedName>
    <alternativeName>
        <fullName evidence="8">Component of oligomeric Golgi complex 7</fullName>
    </alternativeName>
</protein>
<keyword evidence="10" id="KW-1185">Reference proteome</keyword>
<evidence type="ECO:0000313" key="10">
    <source>
        <dbReference type="Proteomes" id="UP000298663"/>
    </source>
</evidence>
<evidence type="ECO:0000256" key="5">
    <source>
        <dbReference type="ARBA" id="ARBA00022927"/>
    </source>
</evidence>
<dbReference type="InterPro" id="IPR019335">
    <property type="entry name" value="COG7"/>
</dbReference>
<evidence type="ECO:0000256" key="3">
    <source>
        <dbReference type="ARBA" id="ARBA00020984"/>
    </source>
</evidence>
<dbReference type="Proteomes" id="UP000298663">
    <property type="component" value="Unassembled WGS sequence"/>
</dbReference>
<comment type="caution">
    <text evidence="9">The sequence shown here is derived from an EMBL/GenBank/DDBJ whole genome shotgun (WGS) entry which is preliminary data.</text>
</comment>
<sequence>MSLDADSVERLCEKKGFDAVSEIANLGKIDLNATKNVVDGVLDARLDSFERERNICQPPVSMDGIALLVNDTTKLDRSLVSHMRMLKQNEGSLISTNDVLEFDSAKAKADKLVEIVKAKILWTTAFREASALNKNNHAEMFAKLVTLQRCHDVLSRYSKQADRDANFEQMKDEFLSWYSTGIVMALEEDDEVRKADQLETLREKFTVLNRSHVFESAFGSFARNKIKNFVEQMFDAEEPKFDLWRILQQVFTMWKAHKRIFEQYLEERGSQAISQNLFEGINSQWNRISDALLCEMSSSENPLQTAHRIATMCTEHLDYVKEHGDDNILVTCSTITNKLLEILSEGYSKQVTSVLLASVNKIHQPERASRSRHTWIMAFIEDLFSTIRQLIEDAESTFGPKYFSYIVPSLELAMKEFASLVSNNDLLGIQKEQNEVRLRKTVQENTEDKISAICVTGYLLSGIDEVNEYLGESAKQYGVSENFAISNRNLLESMNRMVLDCKAESMALSINYHMGEEVAELKKQSVASQAVESLKNTLPSFSTPPHSYVTSVGHGLLHQMNTIASYQTDRNFVSAILNAAESEISEEEVDIWLLNKVGISVMRAFYANVGDVTALSTELARQFHADIVFLSEAMVDLRLKPIPEIDDLTKRLAEKIQI</sequence>
<dbReference type="PANTHER" id="PTHR21443">
    <property type="entry name" value="CONSERVED OLIGOMERIC GOLGI COMPLEX COMPONENT 7"/>
    <property type="match status" value="1"/>
</dbReference>
<name>A0A4U5NDD2_STECR</name>
<evidence type="ECO:0000256" key="7">
    <source>
        <dbReference type="ARBA" id="ARBA00023136"/>
    </source>
</evidence>
<dbReference type="EMBL" id="AZBU02000004">
    <property type="protein sequence ID" value="TKR80501.1"/>
    <property type="molecule type" value="Genomic_DNA"/>
</dbReference>
<comment type="similarity">
    <text evidence="2">Belongs to the COG7 family.</text>
</comment>
<accession>A0A4U5NDD2</accession>
<comment type="subcellular location">
    <subcellularLocation>
        <location evidence="1">Golgi apparatus membrane</location>
        <topology evidence="1">Peripheral membrane protein</topology>
    </subcellularLocation>
</comment>
<evidence type="ECO:0000256" key="4">
    <source>
        <dbReference type="ARBA" id="ARBA00022448"/>
    </source>
</evidence>
<dbReference type="STRING" id="34508.A0A4U5NDD2"/>
<reference evidence="9 10" key="1">
    <citation type="journal article" date="2015" name="Genome Biol.">
        <title>Comparative genomics of Steinernema reveals deeply conserved gene regulatory networks.</title>
        <authorList>
            <person name="Dillman A.R."/>
            <person name="Macchietto M."/>
            <person name="Porter C.F."/>
            <person name="Rogers A."/>
            <person name="Williams B."/>
            <person name="Antoshechkin I."/>
            <person name="Lee M.M."/>
            <person name="Goodwin Z."/>
            <person name="Lu X."/>
            <person name="Lewis E.E."/>
            <person name="Goodrich-Blair H."/>
            <person name="Stock S.P."/>
            <person name="Adams B.J."/>
            <person name="Sternberg P.W."/>
            <person name="Mortazavi A."/>
        </authorList>
    </citation>
    <scope>NUCLEOTIDE SEQUENCE [LARGE SCALE GENOMIC DNA]</scope>
    <source>
        <strain evidence="9 10">ALL</strain>
    </source>
</reference>
<dbReference type="GO" id="GO:0000139">
    <property type="term" value="C:Golgi membrane"/>
    <property type="evidence" value="ECO:0007669"/>
    <property type="project" value="UniProtKB-SubCell"/>
</dbReference>
<gene>
    <name evidence="9" type="ORF">L596_014568</name>
</gene>
<evidence type="ECO:0000256" key="6">
    <source>
        <dbReference type="ARBA" id="ARBA00023034"/>
    </source>
</evidence>
<dbReference type="OrthoDB" id="245173at2759"/>